<accession>A0A379KQG9</accession>
<evidence type="ECO:0000259" key="12">
    <source>
        <dbReference type="Pfam" id="PF12019"/>
    </source>
</evidence>
<evidence type="ECO:0000256" key="3">
    <source>
        <dbReference type="ARBA" id="ARBA00022475"/>
    </source>
</evidence>
<dbReference type="GO" id="GO:0005886">
    <property type="term" value="C:plasma membrane"/>
    <property type="evidence" value="ECO:0007669"/>
    <property type="project" value="UniProtKB-SubCell"/>
</dbReference>
<dbReference type="GO" id="GO:0015627">
    <property type="term" value="C:type II protein secretion system complex"/>
    <property type="evidence" value="ECO:0007669"/>
    <property type="project" value="InterPro"/>
</dbReference>
<keyword evidence="4" id="KW-0488">Methylation</keyword>
<feature type="transmembrane region" description="Helical" evidence="11">
    <location>
        <begin position="12"/>
        <end position="34"/>
    </location>
</feature>
<evidence type="ECO:0000256" key="2">
    <source>
        <dbReference type="ARBA" id="ARBA00021549"/>
    </source>
</evidence>
<dbReference type="NCBIfam" id="TIGR02532">
    <property type="entry name" value="IV_pilin_GFxxxE"/>
    <property type="match status" value="1"/>
</dbReference>
<evidence type="ECO:0000313" key="14">
    <source>
        <dbReference type="EMBL" id="SUD70131.1"/>
    </source>
</evidence>
<keyword evidence="3" id="KW-1003">Cell membrane</keyword>
<feature type="domain" description="General secretion pathway GspH" evidence="12">
    <location>
        <begin position="49"/>
        <end position="136"/>
    </location>
</feature>
<dbReference type="GO" id="GO:0015628">
    <property type="term" value="P:protein secretion by the type II secretion system"/>
    <property type="evidence" value="ECO:0007669"/>
    <property type="project" value="InterPro"/>
</dbReference>
<evidence type="ECO:0000256" key="7">
    <source>
        <dbReference type="ARBA" id="ARBA00022989"/>
    </source>
</evidence>
<protein>
    <recommendedName>
        <fullName evidence="2">Type II secretion system protein H</fullName>
    </recommendedName>
    <alternativeName>
        <fullName evidence="10">General secretion pathway protein H</fullName>
    </alternativeName>
</protein>
<dbReference type="Pfam" id="PF07963">
    <property type="entry name" value="N_methyl"/>
    <property type="match status" value="1"/>
</dbReference>
<name>A0A379KQG9_PSEPU</name>
<evidence type="ECO:0000313" key="13">
    <source>
        <dbReference type="EMBL" id="NWC79957.1"/>
    </source>
</evidence>
<reference evidence="13 16" key="2">
    <citation type="submission" date="2020-04" db="EMBL/GenBank/DDBJ databases">
        <title>Molecular characterization of pseudomonads from Agaricus bisporus reveal novel blotch 2 pathogens in Western Europe.</title>
        <authorList>
            <person name="Taparia T."/>
            <person name="Krijger M."/>
            <person name="Haynes E."/>
            <person name="Elpinstone J.G."/>
            <person name="Noble R."/>
            <person name="Van Der Wolf J."/>
        </authorList>
    </citation>
    <scope>NUCLEOTIDE SEQUENCE [LARGE SCALE GENOMIC DNA]</scope>
    <source>
        <strain evidence="13 16">P7765</strain>
    </source>
</reference>
<dbReference type="Gene3D" id="3.30.700.10">
    <property type="entry name" value="Glycoprotein, Type 4 Pilin"/>
    <property type="match status" value="1"/>
</dbReference>
<evidence type="ECO:0000313" key="16">
    <source>
        <dbReference type="Proteomes" id="UP000542695"/>
    </source>
</evidence>
<dbReference type="Pfam" id="PF12019">
    <property type="entry name" value="GspH"/>
    <property type="match status" value="1"/>
</dbReference>
<organism evidence="14 15">
    <name type="scientific">Pseudomonas putida</name>
    <name type="common">Arthrobacter siderocapsulatus</name>
    <dbReference type="NCBI Taxonomy" id="303"/>
    <lineage>
        <taxon>Bacteria</taxon>
        <taxon>Pseudomonadati</taxon>
        <taxon>Pseudomonadota</taxon>
        <taxon>Gammaproteobacteria</taxon>
        <taxon>Pseudomonadales</taxon>
        <taxon>Pseudomonadaceae</taxon>
        <taxon>Pseudomonas</taxon>
    </lineage>
</organism>
<comment type="subcellular location">
    <subcellularLocation>
        <location evidence="1">Cell inner membrane</location>
        <topology evidence="1">Single-pass membrane protein</topology>
    </subcellularLocation>
</comment>
<keyword evidence="5" id="KW-0997">Cell inner membrane</keyword>
<evidence type="ECO:0000256" key="6">
    <source>
        <dbReference type="ARBA" id="ARBA00022692"/>
    </source>
</evidence>
<comment type="similarity">
    <text evidence="9">Belongs to the GSP H family.</text>
</comment>
<reference evidence="14 15" key="1">
    <citation type="submission" date="2018-06" db="EMBL/GenBank/DDBJ databases">
        <authorList>
            <consortium name="Pathogen Informatics"/>
            <person name="Doyle S."/>
        </authorList>
    </citation>
    <scope>NUCLEOTIDE SEQUENCE [LARGE SCALE GENOMIC DNA]</scope>
    <source>
        <strain evidence="14 15">NCTC7914</strain>
    </source>
</reference>
<dbReference type="AlphaFoldDB" id="A0A379KQG9"/>
<keyword evidence="8 11" id="KW-0472">Membrane</keyword>
<dbReference type="EMBL" id="UGUY01000001">
    <property type="protein sequence ID" value="SUD70131.1"/>
    <property type="molecule type" value="Genomic_DNA"/>
</dbReference>
<dbReference type="EMBL" id="JACARV010000015">
    <property type="protein sequence ID" value="NWC79957.1"/>
    <property type="molecule type" value="Genomic_DNA"/>
</dbReference>
<evidence type="ECO:0000256" key="9">
    <source>
        <dbReference type="ARBA" id="ARBA00025772"/>
    </source>
</evidence>
<evidence type="ECO:0000256" key="11">
    <source>
        <dbReference type="SAM" id="Phobius"/>
    </source>
</evidence>
<dbReference type="InterPro" id="IPR022346">
    <property type="entry name" value="T2SS_GspH"/>
</dbReference>
<evidence type="ECO:0000256" key="8">
    <source>
        <dbReference type="ARBA" id="ARBA00023136"/>
    </source>
</evidence>
<evidence type="ECO:0000256" key="5">
    <source>
        <dbReference type="ARBA" id="ARBA00022519"/>
    </source>
</evidence>
<evidence type="ECO:0000256" key="10">
    <source>
        <dbReference type="ARBA" id="ARBA00030775"/>
    </source>
</evidence>
<dbReference type="SUPFAM" id="SSF54523">
    <property type="entry name" value="Pili subunits"/>
    <property type="match status" value="1"/>
</dbReference>
<dbReference type="InterPro" id="IPR045584">
    <property type="entry name" value="Pilin-like"/>
</dbReference>
<dbReference type="Proteomes" id="UP000254602">
    <property type="component" value="Unassembled WGS sequence"/>
</dbReference>
<keyword evidence="7 11" id="KW-1133">Transmembrane helix</keyword>
<dbReference type="InterPro" id="IPR012902">
    <property type="entry name" value="N_methyl_site"/>
</dbReference>
<gene>
    <name evidence="14" type="primary">gspH</name>
    <name evidence="13" type="ORF">HX798_06590</name>
    <name evidence="14" type="ORF">NCTC7914_04281</name>
</gene>
<proteinExistence type="inferred from homology"/>
<dbReference type="RefSeq" id="WP_046785526.1">
    <property type="nucleotide sequence ID" value="NZ_CP100652.1"/>
</dbReference>
<keyword evidence="6 11" id="KW-0812">Transmembrane</keyword>
<evidence type="ECO:0000256" key="1">
    <source>
        <dbReference type="ARBA" id="ARBA00004377"/>
    </source>
</evidence>
<evidence type="ECO:0000256" key="4">
    <source>
        <dbReference type="ARBA" id="ARBA00022481"/>
    </source>
</evidence>
<sequence>MAARPPRERGFTLFELLIVIVLVGVATSILAVGIGRGMLVAHERSALANMVSALRSARVQAIASGQPVRASFDLQRRQVQAPGRTPQGWPEDFTVRLQTARGLGAGFEFYPDGAASGGNILISRGQARWRIDVSWLTGSVQVRELP</sequence>
<evidence type="ECO:0000313" key="15">
    <source>
        <dbReference type="Proteomes" id="UP000254602"/>
    </source>
</evidence>
<dbReference type="Proteomes" id="UP000542695">
    <property type="component" value="Unassembled WGS sequence"/>
</dbReference>